<protein>
    <submittedName>
        <fullName evidence="2">Uncharacterized protein</fullName>
    </submittedName>
</protein>
<dbReference type="AlphaFoldDB" id="A0A3N6PNZ9"/>
<evidence type="ECO:0000313" key="3">
    <source>
        <dbReference type="Proteomes" id="UP000281431"/>
    </source>
</evidence>
<dbReference type="Proteomes" id="UP000281431">
    <property type="component" value="Unassembled WGS sequence"/>
</dbReference>
<gene>
    <name evidence="2" type="ORF">EA472_02585</name>
</gene>
<proteinExistence type="predicted"/>
<accession>A0A3N6PNZ9</accession>
<evidence type="ECO:0000313" key="2">
    <source>
        <dbReference type="EMBL" id="RQH03460.1"/>
    </source>
</evidence>
<feature type="compositionally biased region" description="Basic and acidic residues" evidence="1">
    <location>
        <begin position="40"/>
        <end position="53"/>
    </location>
</feature>
<dbReference type="EMBL" id="REFZ01000001">
    <property type="protein sequence ID" value="RQH03460.1"/>
    <property type="molecule type" value="Genomic_DNA"/>
</dbReference>
<organism evidence="2 3">
    <name type="scientific">Natrarchaeobius chitinivorans</name>
    <dbReference type="NCBI Taxonomy" id="1679083"/>
    <lineage>
        <taxon>Archaea</taxon>
        <taxon>Methanobacteriati</taxon>
        <taxon>Methanobacteriota</taxon>
        <taxon>Stenosarchaea group</taxon>
        <taxon>Halobacteria</taxon>
        <taxon>Halobacteriales</taxon>
        <taxon>Natrialbaceae</taxon>
        <taxon>Natrarchaeobius</taxon>
    </lineage>
</organism>
<reference evidence="2 3" key="1">
    <citation type="submission" date="2018-10" db="EMBL/GenBank/DDBJ databases">
        <title>Natrarchaeobius chitinivorans gen. nov., sp. nov., and Natrarchaeobius haloalkaliphilus sp. nov., alkaliphilic, chitin-utilizing haloarchaea from hypersaline alkaline lakes.</title>
        <authorList>
            <person name="Sorokin D.Y."/>
            <person name="Elcheninov A.G."/>
            <person name="Kostrikina N.A."/>
            <person name="Bale N.J."/>
            <person name="Sinninghe Damste J.S."/>
            <person name="Khijniak T.V."/>
            <person name="Kublanov I.V."/>
            <person name="Toshchakov S.V."/>
        </authorList>
    </citation>
    <scope>NUCLEOTIDE SEQUENCE [LARGE SCALE GENOMIC DNA]</scope>
    <source>
        <strain evidence="2 3">AArcht7</strain>
    </source>
</reference>
<evidence type="ECO:0000256" key="1">
    <source>
        <dbReference type="SAM" id="MobiDB-lite"/>
    </source>
</evidence>
<keyword evidence="3" id="KW-1185">Reference proteome</keyword>
<feature type="region of interest" description="Disordered" evidence="1">
    <location>
        <begin position="1"/>
        <end position="71"/>
    </location>
</feature>
<sequence>MLNHARTAEPSSSTVPTLEAGDANDRMADAVVGADPSTVRIREQTRRERRDSRSSTAPVGHTGNLTIARNV</sequence>
<name>A0A3N6PNZ9_NATCH</name>
<comment type="caution">
    <text evidence="2">The sequence shown here is derived from an EMBL/GenBank/DDBJ whole genome shotgun (WGS) entry which is preliminary data.</text>
</comment>